<sequence>MHSIQIKTSAKEAMIDITARLEELLKSRETVSGLMTVYTPHTTTGLTINEGADPDVCRDILAHLRSIIPQHAGFRHAEGNSDAHIKATLFGSSVQVIVHEGRLMLGTWQRIFLGEFDGPRTRTIWVTFTG</sequence>
<evidence type="ECO:0000313" key="3">
    <source>
        <dbReference type="Proteomes" id="UP000639010"/>
    </source>
</evidence>
<reference evidence="2 3" key="1">
    <citation type="submission" date="2020-10" db="EMBL/GenBank/DDBJ databases">
        <title>Genomic Encyclopedia of Type Strains, Phase IV (KMG-IV): sequencing the most valuable type-strain genomes for metagenomic binning, comparative biology and taxonomic classification.</title>
        <authorList>
            <person name="Goeker M."/>
        </authorList>
    </citation>
    <scope>NUCLEOTIDE SEQUENCE [LARGE SCALE GENOMIC DNA]</scope>
    <source>
        <strain evidence="2 3">DSM 4194</strain>
    </source>
</reference>
<proteinExistence type="inferred from homology"/>
<dbReference type="EMBL" id="JADBGG010000003">
    <property type="protein sequence ID" value="MBE1424038.1"/>
    <property type="molecule type" value="Genomic_DNA"/>
</dbReference>
<dbReference type="PIRSF" id="PIRSF004681">
    <property type="entry name" value="UCP004681"/>
    <property type="match status" value="1"/>
</dbReference>
<dbReference type="InterPro" id="IPR035917">
    <property type="entry name" value="YjbQ-like_sf"/>
</dbReference>
<gene>
    <name evidence="2" type="ORF">H4684_000662</name>
</gene>
<dbReference type="RefSeq" id="WP_192622808.1">
    <property type="nucleotide sequence ID" value="NZ_JADBGG010000003.1"/>
</dbReference>
<evidence type="ECO:0000313" key="2">
    <source>
        <dbReference type="EMBL" id="MBE1424038.1"/>
    </source>
</evidence>
<name>A0ABR9H012_9BACT</name>
<dbReference type="Pfam" id="PF01894">
    <property type="entry name" value="YjbQ"/>
    <property type="match status" value="1"/>
</dbReference>
<accession>A0ABR9H012</accession>
<organism evidence="2 3">
    <name type="scientific">Desulfomicrobium macestii</name>
    <dbReference type="NCBI Taxonomy" id="90731"/>
    <lineage>
        <taxon>Bacteria</taxon>
        <taxon>Pseudomonadati</taxon>
        <taxon>Thermodesulfobacteriota</taxon>
        <taxon>Desulfovibrionia</taxon>
        <taxon>Desulfovibrionales</taxon>
        <taxon>Desulfomicrobiaceae</taxon>
        <taxon>Desulfomicrobium</taxon>
    </lineage>
</organism>
<comment type="similarity">
    <text evidence="1">Belongs to the UPF0047 family.</text>
</comment>
<evidence type="ECO:0000256" key="1">
    <source>
        <dbReference type="ARBA" id="ARBA00005534"/>
    </source>
</evidence>
<dbReference type="InterPro" id="IPR001602">
    <property type="entry name" value="UPF0047_YjbQ-like"/>
</dbReference>
<keyword evidence="3" id="KW-1185">Reference proteome</keyword>
<dbReference type="PANTHER" id="PTHR30615">
    <property type="entry name" value="UNCHARACTERIZED PROTEIN YJBQ-RELATED"/>
    <property type="match status" value="1"/>
</dbReference>
<dbReference type="Gene3D" id="2.60.120.460">
    <property type="entry name" value="YjbQ-like"/>
    <property type="match status" value="1"/>
</dbReference>
<dbReference type="Proteomes" id="UP000639010">
    <property type="component" value="Unassembled WGS sequence"/>
</dbReference>
<dbReference type="NCBIfam" id="TIGR00149">
    <property type="entry name" value="TIGR00149_YjbQ"/>
    <property type="match status" value="1"/>
</dbReference>
<dbReference type="SUPFAM" id="SSF111038">
    <property type="entry name" value="YjbQ-like"/>
    <property type="match status" value="1"/>
</dbReference>
<dbReference type="PROSITE" id="PS01314">
    <property type="entry name" value="UPF0047"/>
    <property type="match status" value="1"/>
</dbReference>
<dbReference type="PANTHER" id="PTHR30615:SF8">
    <property type="entry name" value="UPF0047 PROTEIN C4A8.02C"/>
    <property type="match status" value="1"/>
</dbReference>
<comment type="caution">
    <text evidence="2">The sequence shown here is derived from an EMBL/GenBank/DDBJ whole genome shotgun (WGS) entry which is preliminary data.</text>
</comment>
<protein>
    <submittedName>
        <fullName evidence="2">Secondary thiamine-phosphate synthase enzyme</fullName>
    </submittedName>
</protein>